<gene>
    <name evidence="1" type="ORF">MEUPH1_LOCUS5217</name>
</gene>
<name>A0AAV0VWK6_9HEMI</name>
<protein>
    <recommendedName>
        <fullName evidence="3">Mitochondrial ribosomal protein S28</fullName>
    </recommendedName>
</protein>
<dbReference type="PANTHER" id="PTHR13447">
    <property type="entry name" value="MITOCHONDRIAL 28S RIBOSOMAL PROTEIN S28"/>
    <property type="match status" value="1"/>
</dbReference>
<dbReference type="Proteomes" id="UP001160148">
    <property type="component" value="Unassembled WGS sequence"/>
</dbReference>
<evidence type="ECO:0008006" key="3">
    <source>
        <dbReference type="Google" id="ProtNLM"/>
    </source>
</evidence>
<dbReference type="GO" id="GO:0005763">
    <property type="term" value="C:mitochondrial small ribosomal subunit"/>
    <property type="evidence" value="ECO:0007669"/>
    <property type="project" value="TreeGrafter"/>
</dbReference>
<sequence>MASACRIFCKNIKNTPLSKIITTKLRVSTMEFIRPYSHGEEQDKLATLKHGAFAEFYEKTKENKQVVEEDQDFEMLLRNSNFINLGDPEGKQVIGTIFHIVDNDLYIDFGWKFHCVCTRPIKNADSFVRGSQVKLRIKSLELATRFLGSEKDLTLLEADAALLSLHKPIKY</sequence>
<dbReference type="AlphaFoldDB" id="A0AAV0VWK6"/>
<dbReference type="Pfam" id="PF10246">
    <property type="entry name" value="MRP-S35"/>
    <property type="match status" value="1"/>
</dbReference>
<organism evidence="1 2">
    <name type="scientific">Macrosiphum euphorbiae</name>
    <name type="common">potato aphid</name>
    <dbReference type="NCBI Taxonomy" id="13131"/>
    <lineage>
        <taxon>Eukaryota</taxon>
        <taxon>Metazoa</taxon>
        <taxon>Ecdysozoa</taxon>
        <taxon>Arthropoda</taxon>
        <taxon>Hexapoda</taxon>
        <taxon>Insecta</taxon>
        <taxon>Pterygota</taxon>
        <taxon>Neoptera</taxon>
        <taxon>Paraneoptera</taxon>
        <taxon>Hemiptera</taxon>
        <taxon>Sternorrhyncha</taxon>
        <taxon>Aphidomorpha</taxon>
        <taxon>Aphidoidea</taxon>
        <taxon>Aphididae</taxon>
        <taxon>Macrosiphini</taxon>
        <taxon>Macrosiphum</taxon>
    </lineage>
</organism>
<proteinExistence type="predicted"/>
<comment type="caution">
    <text evidence="1">The sequence shown here is derived from an EMBL/GenBank/DDBJ whole genome shotgun (WGS) entry which is preliminary data.</text>
</comment>
<dbReference type="InterPro" id="IPR019375">
    <property type="entry name" value="Ribosomal_bS1m"/>
</dbReference>
<keyword evidence="2" id="KW-1185">Reference proteome</keyword>
<dbReference type="EMBL" id="CARXXK010000001">
    <property type="protein sequence ID" value="CAI6348554.1"/>
    <property type="molecule type" value="Genomic_DNA"/>
</dbReference>
<dbReference type="PANTHER" id="PTHR13447:SF2">
    <property type="entry name" value="SMALL RIBOSOMAL SUBUNIT PROTEIN BS1M"/>
    <property type="match status" value="1"/>
</dbReference>
<reference evidence="1 2" key="1">
    <citation type="submission" date="2023-01" db="EMBL/GenBank/DDBJ databases">
        <authorList>
            <person name="Whitehead M."/>
        </authorList>
    </citation>
    <scope>NUCLEOTIDE SEQUENCE [LARGE SCALE GENOMIC DNA]</scope>
</reference>
<evidence type="ECO:0000313" key="1">
    <source>
        <dbReference type="EMBL" id="CAI6348554.1"/>
    </source>
</evidence>
<evidence type="ECO:0000313" key="2">
    <source>
        <dbReference type="Proteomes" id="UP001160148"/>
    </source>
</evidence>
<accession>A0AAV0VWK6</accession>